<reference evidence="15 16" key="1">
    <citation type="submission" date="2016-10" db="EMBL/GenBank/DDBJ databases">
        <authorList>
            <person name="de Groot N.N."/>
        </authorList>
    </citation>
    <scope>NUCLEOTIDE SEQUENCE [LARGE SCALE GENOMIC DNA]</scope>
    <source>
        <strain evidence="15 16">DSM 22012</strain>
    </source>
</reference>
<feature type="transmembrane region" description="Helical" evidence="14">
    <location>
        <begin position="186"/>
        <end position="204"/>
    </location>
</feature>
<feature type="transmembrane region" description="Helical" evidence="14">
    <location>
        <begin position="216"/>
        <end position="240"/>
    </location>
</feature>
<proteinExistence type="inferred from homology"/>
<organism evidence="15 16">
    <name type="scientific">Marinobacterium lutimaris</name>
    <dbReference type="NCBI Taxonomy" id="568106"/>
    <lineage>
        <taxon>Bacteria</taxon>
        <taxon>Pseudomonadati</taxon>
        <taxon>Pseudomonadota</taxon>
        <taxon>Gammaproteobacteria</taxon>
        <taxon>Oceanospirillales</taxon>
        <taxon>Oceanospirillaceae</taxon>
        <taxon>Marinobacterium</taxon>
    </lineage>
</organism>
<evidence type="ECO:0000256" key="7">
    <source>
        <dbReference type="ARBA" id="ARBA00022801"/>
    </source>
</evidence>
<keyword evidence="7 14" id="KW-0378">Hydrolase</keyword>
<dbReference type="EC" id="3.6.1.27" evidence="3 14"/>
<evidence type="ECO:0000256" key="12">
    <source>
        <dbReference type="ARBA" id="ARBA00032932"/>
    </source>
</evidence>
<dbReference type="GO" id="GO:0046677">
    <property type="term" value="P:response to antibiotic"/>
    <property type="evidence" value="ECO:0007669"/>
    <property type="project" value="UniProtKB-UniRule"/>
</dbReference>
<gene>
    <name evidence="14" type="primary">uppP</name>
    <name evidence="15" type="ORF">SAMN05444390_103494</name>
</gene>
<keyword evidence="10 14" id="KW-0046">Antibiotic resistance</keyword>
<feature type="transmembrane region" description="Helical" evidence="14">
    <location>
        <begin position="44"/>
        <end position="62"/>
    </location>
</feature>
<accession>A0A1H6CGW4</accession>
<dbReference type="OrthoDB" id="9808289at2"/>
<comment type="catalytic activity">
    <reaction evidence="13 14">
        <text>di-trans,octa-cis-undecaprenyl diphosphate + H2O = di-trans,octa-cis-undecaprenyl phosphate + phosphate + H(+)</text>
        <dbReference type="Rhea" id="RHEA:28094"/>
        <dbReference type="ChEBI" id="CHEBI:15377"/>
        <dbReference type="ChEBI" id="CHEBI:15378"/>
        <dbReference type="ChEBI" id="CHEBI:43474"/>
        <dbReference type="ChEBI" id="CHEBI:58405"/>
        <dbReference type="ChEBI" id="CHEBI:60392"/>
        <dbReference type="EC" id="3.6.1.27"/>
    </reaction>
</comment>
<evidence type="ECO:0000256" key="1">
    <source>
        <dbReference type="ARBA" id="ARBA00004651"/>
    </source>
</evidence>
<dbReference type="GO" id="GO:0009252">
    <property type="term" value="P:peptidoglycan biosynthetic process"/>
    <property type="evidence" value="ECO:0007669"/>
    <property type="project" value="UniProtKB-KW"/>
</dbReference>
<keyword evidence="9 14" id="KW-0472">Membrane</keyword>
<keyword evidence="6 14" id="KW-0812">Transmembrane</keyword>
<evidence type="ECO:0000256" key="9">
    <source>
        <dbReference type="ARBA" id="ARBA00023136"/>
    </source>
</evidence>
<protein>
    <recommendedName>
        <fullName evidence="4 14">Undecaprenyl-diphosphatase</fullName>
        <ecNumber evidence="3 14">3.6.1.27</ecNumber>
    </recommendedName>
    <alternativeName>
        <fullName evidence="12 14">Bacitracin resistance protein</fullName>
    </alternativeName>
    <alternativeName>
        <fullName evidence="11 14">Undecaprenyl pyrophosphate phosphatase</fullName>
    </alternativeName>
</protein>
<evidence type="ECO:0000256" key="6">
    <source>
        <dbReference type="ARBA" id="ARBA00022692"/>
    </source>
</evidence>
<comment type="function">
    <text evidence="14">Catalyzes the dephosphorylation of undecaprenyl diphosphate (UPP). Confers resistance to bacitracin.</text>
</comment>
<evidence type="ECO:0000256" key="3">
    <source>
        <dbReference type="ARBA" id="ARBA00012374"/>
    </source>
</evidence>
<dbReference type="GO" id="GO:0005886">
    <property type="term" value="C:plasma membrane"/>
    <property type="evidence" value="ECO:0007669"/>
    <property type="project" value="UniProtKB-SubCell"/>
</dbReference>
<evidence type="ECO:0000256" key="8">
    <source>
        <dbReference type="ARBA" id="ARBA00022989"/>
    </source>
</evidence>
<dbReference type="NCBIfam" id="TIGR00753">
    <property type="entry name" value="undec_PP_bacA"/>
    <property type="match status" value="1"/>
</dbReference>
<keyword evidence="14" id="KW-0961">Cell wall biogenesis/degradation</keyword>
<keyword evidence="5 14" id="KW-1003">Cell membrane</keyword>
<dbReference type="RefSeq" id="WP_104004322.1">
    <property type="nucleotide sequence ID" value="NZ_FNVQ01000003.1"/>
</dbReference>
<evidence type="ECO:0000256" key="13">
    <source>
        <dbReference type="ARBA" id="ARBA00047594"/>
    </source>
</evidence>
<name>A0A1H6CGW4_9GAMM</name>
<keyword evidence="14" id="KW-0573">Peptidoglycan synthesis</keyword>
<dbReference type="PANTHER" id="PTHR30622">
    <property type="entry name" value="UNDECAPRENYL-DIPHOSPHATASE"/>
    <property type="match status" value="1"/>
</dbReference>
<evidence type="ECO:0000313" key="15">
    <source>
        <dbReference type="EMBL" id="SEG72221.1"/>
    </source>
</evidence>
<evidence type="ECO:0000313" key="16">
    <source>
        <dbReference type="Proteomes" id="UP000236745"/>
    </source>
</evidence>
<comment type="subcellular location">
    <subcellularLocation>
        <location evidence="1 14">Cell membrane</location>
        <topology evidence="1 14">Multi-pass membrane protein</topology>
    </subcellularLocation>
</comment>
<keyword evidence="14" id="KW-0133">Cell shape</keyword>
<evidence type="ECO:0000256" key="2">
    <source>
        <dbReference type="ARBA" id="ARBA00010621"/>
    </source>
</evidence>
<feature type="transmembrane region" description="Helical" evidence="14">
    <location>
        <begin position="252"/>
        <end position="268"/>
    </location>
</feature>
<dbReference type="PANTHER" id="PTHR30622:SF4">
    <property type="entry name" value="UNDECAPRENYL-DIPHOSPHATASE"/>
    <property type="match status" value="1"/>
</dbReference>
<comment type="similarity">
    <text evidence="2 14">Belongs to the UppP family.</text>
</comment>
<keyword evidence="8 14" id="KW-1133">Transmembrane helix</keyword>
<feature type="transmembrane region" description="Helical" evidence="14">
    <location>
        <begin position="112"/>
        <end position="133"/>
    </location>
</feature>
<dbReference type="InterPro" id="IPR003824">
    <property type="entry name" value="UppP"/>
</dbReference>
<feature type="transmembrane region" description="Helical" evidence="14">
    <location>
        <begin position="87"/>
        <end position="106"/>
    </location>
</feature>
<evidence type="ECO:0000256" key="14">
    <source>
        <dbReference type="HAMAP-Rule" id="MF_01006"/>
    </source>
</evidence>
<dbReference type="GO" id="GO:0008360">
    <property type="term" value="P:regulation of cell shape"/>
    <property type="evidence" value="ECO:0007669"/>
    <property type="project" value="UniProtKB-KW"/>
</dbReference>
<dbReference type="Pfam" id="PF02673">
    <property type="entry name" value="BacA"/>
    <property type="match status" value="1"/>
</dbReference>
<comment type="miscellaneous">
    <text evidence="14">Bacitracin is thought to be involved in the inhibition of peptidoglycan synthesis by sequestering undecaprenyl diphosphate, thereby reducing the pool of lipid carrier available.</text>
</comment>
<dbReference type="HAMAP" id="MF_01006">
    <property type="entry name" value="Undec_diphosphatase"/>
    <property type="match status" value="1"/>
</dbReference>
<dbReference type="EMBL" id="FNVQ01000003">
    <property type="protein sequence ID" value="SEG72221.1"/>
    <property type="molecule type" value="Genomic_DNA"/>
</dbReference>
<evidence type="ECO:0000256" key="5">
    <source>
        <dbReference type="ARBA" id="ARBA00022475"/>
    </source>
</evidence>
<dbReference type="Proteomes" id="UP000236745">
    <property type="component" value="Unassembled WGS sequence"/>
</dbReference>
<dbReference type="GO" id="GO:0050380">
    <property type="term" value="F:undecaprenyl-diphosphatase activity"/>
    <property type="evidence" value="ECO:0007669"/>
    <property type="project" value="UniProtKB-UniRule"/>
</dbReference>
<dbReference type="AlphaFoldDB" id="A0A1H6CGW4"/>
<evidence type="ECO:0000256" key="11">
    <source>
        <dbReference type="ARBA" id="ARBA00032707"/>
    </source>
</evidence>
<dbReference type="GO" id="GO:0071555">
    <property type="term" value="P:cell wall organization"/>
    <property type="evidence" value="ECO:0007669"/>
    <property type="project" value="UniProtKB-KW"/>
</dbReference>
<dbReference type="NCBIfam" id="NF001393">
    <property type="entry name" value="PRK00281.2-4"/>
    <property type="match status" value="1"/>
</dbReference>
<keyword evidence="16" id="KW-1185">Reference proteome</keyword>
<evidence type="ECO:0000256" key="4">
    <source>
        <dbReference type="ARBA" id="ARBA00021581"/>
    </source>
</evidence>
<evidence type="ECO:0000256" key="10">
    <source>
        <dbReference type="ARBA" id="ARBA00023251"/>
    </source>
</evidence>
<sequence>MTLADWIHTVILALIQGLTEFLPISSSAHLILPSQLLGWQDQGLAFDVGVHVGTLVAVIYYFRREVLQISVASIAALGGRRSAEGKLGWLVVLATIPAVIFGGLFGDLVDEYGRSILVIAGTTLIFGVLLGWADLKGKRVRKTDTLGVKDALTIGLAQAVALIPGTSRSGITITAALMLGFERQSAARFSFLMSIPVIVAAGSLKTLELIQSDAEAHWEMIGSGAVLAALSAFACIYLFLKWLDRIGMMPFVIYRLILGFVLLGVWFVG</sequence>